<keyword evidence="2" id="KW-0812">Transmembrane</keyword>
<feature type="region of interest" description="Disordered" evidence="1">
    <location>
        <begin position="139"/>
        <end position="180"/>
    </location>
</feature>
<organism evidence="3 4">
    <name type="scientific">Phaedon cochleariae</name>
    <name type="common">Mustard beetle</name>
    <dbReference type="NCBI Taxonomy" id="80249"/>
    <lineage>
        <taxon>Eukaryota</taxon>
        <taxon>Metazoa</taxon>
        <taxon>Ecdysozoa</taxon>
        <taxon>Arthropoda</taxon>
        <taxon>Hexapoda</taxon>
        <taxon>Insecta</taxon>
        <taxon>Pterygota</taxon>
        <taxon>Neoptera</taxon>
        <taxon>Endopterygota</taxon>
        <taxon>Coleoptera</taxon>
        <taxon>Polyphaga</taxon>
        <taxon>Cucujiformia</taxon>
        <taxon>Chrysomeloidea</taxon>
        <taxon>Chrysomelidae</taxon>
        <taxon>Chrysomelinae</taxon>
        <taxon>Chrysomelini</taxon>
        <taxon>Phaedon</taxon>
    </lineage>
</organism>
<keyword evidence="4" id="KW-1185">Reference proteome</keyword>
<reference evidence="3" key="1">
    <citation type="submission" date="2022-01" db="EMBL/GenBank/DDBJ databases">
        <authorList>
            <person name="King R."/>
        </authorList>
    </citation>
    <scope>NUCLEOTIDE SEQUENCE</scope>
</reference>
<sequence>MILYSINKPTIASKTISPRRTSPDPCSPTLKATLNCKLSVWRKLRARIAPHHPAASTSTDTPTFHLFHNALRVNLASRYHKYGSRESNRTLNHNDLPESLVPKAEITMTKVVVLLSVLIVVVVSAGPAWKEVQRGGGLKVGSERGKNSSASRGNGLKIGGSTRGFRSTTASAPEEDHIQAPTLPSIPPGIMDLHVGLVVPYKSFGTREYTKSVTSAKAYVSRKLKLFKHYDIKVHYVMKQMTPSPTGRKGV</sequence>
<feature type="transmembrane region" description="Helical" evidence="2">
    <location>
        <begin position="111"/>
        <end position="129"/>
    </location>
</feature>
<dbReference type="Proteomes" id="UP001153737">
    <property type="component" value="Chromosome 5"/>
</dbReference>
<dbReference type="OrthoDB" id="5984008at2759"/>
<gene>
    <name evidence="3" type="ORF">PHAECO_LOCUS9419</name>
</gene>
<keyword evidence="2" id="KW-0472">Membrane</keyword>
<keyword evidence="2" id="KW-1133">Transmembrane helix</keyword>
<dbReference type="EMBL" id="OU896711">
    <property type="protein sequence ID" value="CAG9821742.1"/>
    <property type="molecule type" value="Genomic_DNA"/>
</dbReference>
<reference evidence="3" key="2">
    <citation type="submission" date="2022-10" db="EMBL/GenBank/DDBJ databases">
        <authorList>
            <consortium name="ENA_rothamsted_submissions"/>
            <consortium name="culmorum"/>
            <person name="King R."/>
        </authorList>
    </citation>
    <scope>NUCLEOTIDE SEQUENCE</scope>
</reference>
<evidence type="ECO:0000256" key="1">
    <source>
        <dbReference type="SAM" id="MobiDB-lite"/>
    </source>
</evidence>
<name>A0A9N9SJ51_PHACE</name>
<evidence type="ECO:0000313" key="3">
    <source>
        <dbReference type="EMBL" id="CAG9821742.1"/>
    </source>
</evidence>
<evidence type="ECO:0000256" key="2">
    <source>
        <dbReference type="SAM" id="Phobius"/>
    </source>
</evidence>
<dbReference type="AlphaFoldDB" id="A0A9N9SJ51"/>
<protein>
    <submittedName>
        <fullName evidence="3">Uncharacterized protein</fullName>
    </submittedName>
</protein>
<evidence type="ECO:0000313" key="4">
    <source>
        <dbReference type="Proteomes" id="UP001153737"/>
    </source>
</evidence>
<accession>A0A9N9SJ51</accession>
<proteinExistence type="predicted"/>